<name>A0A3N5Y8H2_9ALTE</name>
<dbReference type="InterPro" id="IPR052893">
    <property type="entry name" value="TCS_response_regulator"/>
</dbReference>
<dbReference type="PROSITE" id="PS50110">
    <property type="entry name" value="RESPONSE_REGULATORY"/>
    <property type="match status" value="1"/>
</dbReference>
<protein>
    <submittedName>
        <fullName evidence="3">Response regulator</fullName>
    </submittedName>
</protein>
<proteinExistence type="predicted"/>
<dbReference type="EMBL" id="RPOK01000002">
    <property type="protein sequence ID" value="RPJ67359.1"/>
    <property type="molecule type" value="Genomic_DNA"/>
</dbReference>
<dbReference type="SMART" id="SM00448">
    <property type="entry name" value="REC"/>
    <property type="match status" value="1"/>
</dbReference>
<dbReference type="GO" id="GO:0000160">
    <property type="term" value="P:phosphorelay signal transduction system"/>
    <property type="evidence" value="ECO:0007669"/>
    <property type="project" value="InterPro"/>
</dbReference>
<dbReference type="OrthoDB" id="9793549at2"/>
<dbReference type="SUPFAM" id="SSF52172">
    <property type="entry name" value="CheY-like"/>
    <property type="match status" value="1"/>
</dbReference>
<reference evidence="3 4" key="1">
    <citation type="submission" date="2018-11" db="EMBL/GenBank/DDBJ databases">
        <authorList>
            <person name="Ye M.-Q."/>
            <person name="Du Z.-J."/>
        </authorList>
    </citation>
    <scope>NUCLEOTIDE SEQUENCE [LARGE SCALE GENOMIC DNA]</scope>
    <source>
        <strain evidence="3 4">U0105</strain>
    </source>
</reference>
<dbReference type="PANTHER" id="PTHR44520">
    <property type="entry name" value="RESPONSE REGULATOR RCP1-RELATED"/>
    <property type="match status" value="1"/>
</dbReference>
<sequence length="136" mass="15209">MPKIIIVDDDDDDIYFFKKACQQVSPPPNVETLNDGSELLEFIEQGKADNSVILLDLNMPNMGGFDVLRSLNASDNVNHLVIVTYSTSTNPSDVRQCYELGVKSYITKPDSNGELAKLVSTLCQYWFEYNHAPLST</sequence>
<comment type="caution">
    <text evidence="3">The sequence shown here is derived from an EMBL/GenBank/DDBJ whole genome shotgun (WGS) entry which is preliminary data.</text>
</comment>
<evidence type="ECO:0000256" key="1">
    <source>
        <dbReference type="PROSITE-ProRule" id="PRU00169"/>
    </source>
</evidence>
<organism evidence="3 4">
    <name type="scientific">Alteromonas sediminis</name>
    <dbReference type="NCBI Taxonomy" id="2259342"/>
    <lineage>
        <taxon>Bacteria</taxon>
        <taxon>Pseudomonadati</taxon>
        <taxon>Pseudomonadota</taxon>
        <taxon>Gammaproteobacteria</taxon>
        <taxon>Alteromonadales</taxon>
        <taxon>Alteromonadaceae</taxon>
        <taxon>Alteromonas/Salinimonas group</taxon>
        <taxon>Alteromonas</taxon>
    </lineage>
</organism>
<evidence type="ECO:0000313" key="4">
    <source>
        <dbReference type="Proteomes" id="UP000275281"/>
    </source>
</evidence>
<dbReference type="Pfam" id="PF00072">
    <property type="entry name" value="Response_reg"/>
    <property type="match status" value="1"/>
</dbReference>
<dbReference type="InterPro" id="IPR011006">
    <property type="entry name" value="CheY-like_superfamily"/>
</dbReference>
<feature type="modified residue" description="4-aspartylphosphate" evidence="1">
    <location>
        <position position="56"/>
    </location>
</feature>
<evidence type="ECO:0000259" key="2">
    <source>
        <dbReference type="PROSITE" id="PS50110"/>
    </source>
</evidence>
<feature type="domain" description="Response regulatory" evidence="2">
    <location>
        <begin position="3"/>
        <end position="123"/>
    </location>
</feature>
<dbReference type="Gene3D" id="3.40.50.2300">
    <property type="match status" value="1"/>
</dbReference>
<dbReference type="InterPro" id="IPR001789">
    <property type="entry name" value="Sig_transdc_resp-reg_receiver"/>
</dbReference>
<keyword evidence="4" id="KW-1185">Reference proteome</keyword>
<gene>
    <name evidence="3" type="ORF">DRW07_07470</name>
</gene>
<dbReference type="Proteomes" id="UP000275281">
    <property type="component" value="Unassembled WGS sequence"/>
</dbReference>
<keyword evidence="1" id="KW-0597">Phosphoprotein</keyword>
<accession>A0A3N5Y8H2</accession>
<evidence type="ECO:0000313" key="3">
    <source>
        <dbReference type="EMBL" id="RPJ67359.1"/>
    </source>
</evidence>
<dbReference type="RefSeq" id="WP_124027260.1">
    <property type="nucleotide sequence ID" value="NZ_JBHRSN010000015.1"/>
</dbReference>
<dbReference type="AlphaFoldDB" id="A0A3N5Y8H2"/>